<evidence type="ECO:0000256" key="3">
    <source>
        <dbReference type="ARBA" id="ARBA00023274"/>
    </source>
</evidence>
<evidence type="ECO:0000256" key="5">
    <source>
        <dbReference type="HAMAP-Rule" id="MF_00291"/>
    </source>
</evidence>
<dbReference type="CDD" id="cd01425">
    <property type="entry name" value="RPS2"/>
    <property type="match status" value="1"/>
</dbReference>
<dbReference type="Gene3D" id="3.40.50.10490">
    <property type="entry name" value="Glucose-6-phosphate isomerase like protein, domain 1"/>
    <property type="match status" value="1"/>
</dbReference>
<gene>
    <name evidence="5" type="primary">rpsB</name>
    <name evidence="6" type="ORF">A2Z61_01675</name>
</gene>
<evidence type="ECO:0000313" key="7">
    <source>
        <dbReference type="Proteomes" id="UP000186029"/>
    </source>
</evidence>
<dbReference type="GO" id="GO:0022627">
    <property type="term" value="C:cytosolic small ribosomal subunit"/>
    <property type="evidence" value="ECO:0007669"/>
    <property type="project" value="TreeGrafter"/>
</dbReference>
<reference evidence="6 7" key="1">
    <citation type="journal article" date="2016" name="Nat. Commun.">
        <title>Thousands of microbial genomes shed light on interconnected biogeochemical processes in an aquifer system.</title>
        <authorList>
            <person name="Anantharaman K."/>
            <person name="Brown C.T."/>
            <person name="Hug L.A."/>
            <person name="Sharon I."/>
            <person name="Castelle C.J."/>
            <person name="Probst A.J."/>
            <person name="Thomas B.C."/>
            <person name="Singh A."/>
            <person name="Wilkins M.J."/>
            <person name="Karaoz U."/>
            <person name="Brodie E.L."/>
            <person name="Williams K.H."/>
            <person name="Hubbard S.S."/>
            <person name="Banfield J.F."/>
        </authorList>
    </citation>
    <scope>NUCLEOTIDE SEQUENCE [LARGE SCALE GENOMIC DNA]</scope>
</reference>
<protein>
    <recommendedName>
        <fullName evidence="4 5">Small ribosomal subunit protein uS2</fullName>
    </recommendedName>
</protein>
<evidence type="ECO:0000256" key="1">
    <source>
        <dbReference type="ARBA" id="ARBA00006242"/>
    </source>
</evidence>
<dbReference type="SUPFAM" id="SSF52313">
    <property type="entry name" value="Ribosomal protein S2"/>
    <property type="match status" value="1"/>
</dbReference>
<keyword evidence="3 5" id="KW-0687">Ribonucleoprotein</keyword>
<comment type="similarity">
    <text evidence="1 5">Belongs to the universal ribosomal protein uS2 family.</text>
</comment>
<evidence type="ECO:0000313" key="6">
    <source>
        <dbReference type="EMBL" id="OGD66508.1"/>
    </source>
</evidence>
<dbReference type="AlphaFoldDB" id="A0A1F5EGJ4"/>
<evidence type="ECO:0000256" key="4">
    <source>
        <dbReference type="ARBA" id="ARBA00035256"/>
    </source>
</evidence>
<dbReference type="NCBIfam" id="TIGR01011">
    <property type="entry name" value="rpsB_bact"/>
    <property type="match status" value="1"/>
</dbReference>
<dbReference type="Gene3D" id="1.10.287.610">
    <property type="entry name" value="Helix hairpin bin"/>
    <property type="match status" value="1"/>
</dbReference>
<sequence>METKEVGKNEELKENTGNIDRMFAVGAHYGYSKSRRHPSVSSYIFGVKNRVEIINLEKTDDLLVNALEFVKKLGSENKKILFIGSKNEAKNIINEIAESINMPYVTNRWIGGTLTNFSEIKKRINRMEDLSSKSEKGELADKYTKKEQVMFNREIERLKNNFYGIRSLTEAPSVLFIVDTKKEDTAVREAKQLGFSIIGLVNSDTNITGIDYPIVANDATRASIKFFVNEIAEAYKKGMKEGVKRNNE</sequence>
<dbReference type="InterPro" id="IPR005706">
    <property type="entry name" value="Ribosomal_uS2_bac/mit/plastid"/>
</dbReference>
<dbReference type="Proteomes" id="UP000186029">
    <property type="component" value="Unassembled WGS sequence"/>
</dbReference>
<dbReference type="PANTHER" id="PTHR12534:SF0">
    <property type="entry name" value="SMALL RIBOSOMAL SUBUNIT PROTEIN US2M"/>
    <property type="match status" value="1"/>
</dbReference>
<dbReference type="GO" id="GO:0006412">
    <property type="term" value="P:translation"/>
    <property type="evidence" value="ECO:0007669"/>
    <property type="project" value="UniProtKB-UniRule"/>
</dbReference>
<dbReference type="InterPro" id="IPR001865">
    <property type="entry name" value="Ribosomal_uS2"/>
</dbReference>
<dbReference type="PANTHER" id="PTHR12534">
    <property type="entry name" value="30S RIBOSOMAL PROTEIN S2 PROKARYOTIC AND ORGANELLAR"/>
    <property type="match status" value="1"/>
</dbReference>
<dbReference type="InterPro" id="IPR023591">
    <property type="entry name" value="Ribosomal_uS2_flav_dom_sf"/>
</dbReference>
<evidence type="ECO:0000256" key="2">
    <source>
        <dbReference type="ARBA" id="ARBA00022980"/>
    </source>
</evidence>
<dbReference type="GO" id="GO:0003735">
    <property type="term" value="F:structural constituent of ribosome"/>
    <property type="evidence" value="ECO:0007669"/>
    <property type="project" value="InterPro"/>
</dbReference>
<dbReference type="PRINTS" id="PR00395">
    <property type="entry name" value="RIBOSOMALS2"/>
</dbReference>
<comment type="caution">
    <text evidence="6">The sequence shown here is derived from an EMBL/GenBank/DDBJ whole genome shotgun (WGS) entry which is preliminary data.</text>
</comment>
<organism evidence="6 7">
    <name type="scientific">Candidatus Campbellbacteria bacterium RIFCSPLOWO2_02_35_12</name>
    <dbReference type="NCBI Taxonomy" id="1797580"/>
    <lineage>
        <taxon>Bacteria</taxon>
        <taxon>Candidatus Campbelliibacteriota</taxon>
    </lineage>
</organism>
<dbReference type="HAMAP" id="MF_00291_B">
    <property type="entry name" value="Ribosomal_uS2_B"/>
    <property type="match status" value="1"/>
</dbReference>
<proteinExistence type="inferred from homology"/>
<keyword evidence="2 5" id="KW-0689">Ribosomal protein</keyword>
<dbReference type="Pfam" id="PF00318">
    <property type="entry name" value="Ribosomal_S2"/>
    <property type="match status" value="1"/>
</dbReference>
<accession>A0A1F5EGJ4</accession>
<dbReference type="EMBL" id="MFAC01000030">
    <property type="protein sequence ID" value="OGD66508.1"/>
    <property type="molecule type" value="Genomic_DNA"/>
</dbReference>
<name>A0A1F5EGJ4_9BACT</name>
<dbReference type="STRING" id="1797580.A2Z61_01675"/>